<accession>A0A9W4VWQ4</accession>
<feature type="transmembrane region" description="Helical" evidence="1">
    <location>
        <begin position="67"/>
        <end position="85"/>
    </location>
</feature>
<dbReference type="Pfam" id="PF11804">
    <property type="entry name" value="DUF3325"/>
    <property type="match status" value="1"/>
</dbReference>
<protein>
    <recommendedName>
        <fullName evidence="4">DUF3325 domain-containing protein</fullName>
    </recommendedName>
</protein>
<reference evidence="2" key="1">
    <citation type="submission" date="2022-07" db="EMBL/GenBank/DDBJ databases">
        <authorList>
            <person name="Criscuolo A."/>
        </authorList>
    </citation>
    <scope>NUCLEOTIDE SEQUENCE</scope>
    <source>
        <strain evidence="2">CIP111854</strain>
    </source>
</reference>
<feature type="transmembrane region" description="Helical" evidence="1">
    <location>
        <begin position="6"/>
        <end position="24"/>
    </location>
</feature>
<dbReference type="EMBL" id="CAMAPC010000009">
    <property type="protein sequence ID" value="CAH9060331.1"/>
    <property type="molecule type" value="Genomic_DNA"/>
</dbReference>
<keyword evidence="1" id="KW-0472">Membrane</keyword>
<dbReference type="Proteomes" id="UP001152467">
    <property type="component" value="Unassembled WGS sequence"/>
</dbReference>
<comment type="caution">
    <text evidence="2">The sequence shown here is derived from an EMBL/GenBank/DDBJ whole genome shotgun (WGS) entry which is preliminary data.</text>
</comment>
<organism evidence="2 3">
    <name type="scientific">Pseudoalteromonas holothuriae</name>
    <dbReference type="NCBI Taxonomy" id="2963714"/>
    <lineage>
        <taxon>Bacteria</taxon>
        <taxon>Pseudomonadati</taxon>
        <taxon>Pseudomonadota</taxon>
        <taxon>Gammaproteobacteria</taxon>
        <taxon>Alteromonadales</taxon>
        <taxon>Pseudoalteromonadaceae</taxon>
        <taxon>Pseudoalteromonas</taxon>
    </lineage>
</organism>
<name>A0A9W4VWQ4_9GAMM</name>
<evidence type="ECO:0000256" key="1">
    <source>
        <dbReference type="SAM" id="Phobius"/>
    </source>
</evidence>
<dbReference type="RefSeq" id="WP_261626555.1">
    <property type="nucleotide sequence ID" value="NZ_CAMAPC010000009.1"/>
</dbReference>
<gene>
    <name evidence="2" type="ORF">PSECIP111854_02584</name>
</gene>
<keyword evidence="3" id="KW-1185">Reference proteome</keyword>
<dbReference type="InterPro" id="IPR021762">
    <property type="entry name" value="DUF3325"/>
</dbReference>
<proteinExistence type="predicted"/>
<keyword evidence="1" id="KW-0812">Transmembrane</keyword>
<sequence length="109" mass="12377">MIMLFSVMFIYQALCLFLLSLPKYTKVLGREFKPSEIQARRRRVAAWGLIAISWYLSSLVMGWVNAVVFILGLLTVGGCCLSVLFQYRPQLALRPVLLHVNKLTSALDK</sequence>
<feature type="transmembrane region" description="Helical" evidence="1">
    <location>
        <begin position="44"/>
        <end position="61"/>
    </location>
</feature>
<evidence type="ECO:0000313" key="3">
    <source>
        <dbReference type="Proteomes" id="UP001152467"/>
    </source>
</evidence>
<evidence type="ECO:0008006" key="4">
    <source>
        <dbReference type="Google" id="ProtNLM"/>
    </source>
</evidence>
<evidence type="ECO:0000313" key="2">
    <source>
        <dbReference type="EMBL" id="CAH9060331.1"/>
    </source>
</evidence>
<dbReference type="AlphaFoldDB" id="A0A9W4VWQ4"/>
<keyword evidence="1" id="KW-1133">Transmembrane helix</keyword>